<evidence type="ECO:0000313" key="2">
    <source>
        <dbReference type="EMBL" id="CAB0032308.1"/>
    </source>
</evidence>
<sequence>MTHNGLSEKHILKRIRNTFVRGSSGYGEQADRSDAGSEKRELKRAPATAAEDRCCARRSGGSSELFSLGKPRESIMCVTSVYVHTIARRLYVCGRRVFKIYTDTQVRPSSSECLSAMNHEQQRQLLLQCLVRAVSSPTRRIVRRGSSSGGGSSSSSSYSAGRAHARVARKSFTRGKTICLWGEPSARIAHGGLSTKSLLIYCVHVVAAAAAAATSRREKLNYSRALYTLCLRVTPSAPRVRTIFFCRCSSNILLPISSRACKLRIRSRPGFTRSEHHVTLVTNQVEILYFWTISSRKSTGFYPFRAPRHASHKPGGNLVLLDDFLEEVDRVLPVQSTQFNGPHIVHECTRLNSEFL</sequence>
<feature type="compositionally biased region" description="Basic and acidic residues" evidence="1">
    <location>
        <begin position="29"/>
        <end position="45"/>
    </location>
</feature>
<dbReference type="AlphaFoldDB" id="A0A6H5I6Y4"/>
<accession>A0A6H5I6Y4</accession>
<organism evidence="2 3">
    <name type="scientific">Trichogramma brassicae</name>
    <dbReference type="NCBI Taxonomy" id="86971"/>
    <lineage>
        <taxon>Eukaryota</taxon>
        <taxon>Metazoa</taxon>
        <taxon>Ecdysozoa</taxon>
        <taxon>Arthropoda</taxon>
        <taxon>Hexapoda</taxon>
        <taxon>Insecta</taxon>
        <taxon>Pterygota</taxon>
        <taxon>Neoptera</taxon>
        <taxon>Endopterygota</taxon>
        <taxon>Hymenoptera</taxon>
        <taxon>Apocrita</taxon>
        <taxon>Proctotrupomorpha</taxon>
        <taxon>Chalcidoidea</taxon>
        <taxon>Trichogrammatidae</taxon>
        <taxon>Trichogramma</taxon>
    </lineage>
</organism>
<dbReference type="Proteomes" id="UP000479190">
    <property type="component" value="Unassembled WGS sequence"/>
</dbReference>
<proteinExistence type="predicted"/>
<protein>
    <submittedName>
        <fullName evidence="2">Uncharacterized protein</fullName>
    </submittedName>
</protein>
<evidence type="ECO:0000313" key="3">
    <source>
        <dbReference type="Proteomes" id="UP000479190"/>
    </source>
</evidence>
<keyword evidence="3" id="KW-1185">Reference proteome</keyword>
<reference evidence="2 3" key="1">
    <citation type="submission" date="2020-02" db="EMBL/GenBank/DDBJ databases">
        <authorList>
            <person name="Ferguson B K."/>
        </authorList>
    </citation>
    <scope>NUCLEOTIDE SEQUENCE [LARGE SCALE GENOMIC DNA]</scope>
</reference>
<feature type="region of interest" description="Disordered" evidence="1">
    <location>
        <begin position="23"/>
        <end position="45"/>
    </location>
</feature>
<name>A0A6H5I6Y4_9HYME</name>
<evidence type="ECO:0000256" key="1">
    <source>
        <dbReference type="SAM" id="MobiDB-lite"/>
    </source>
</evidence>
<dbReference type="EMBL" id="CADCXV010000674">
    <property type="protein sequence ID" value="CAB0032308.1"/>
    <property type="molecule type" value="Genomic_DNA"/>
</dbReference>
<gene>
    <name evidence="2" type="ORF">TBRA_LOCUS4250</name>
</gene>